<evidence type="ECO:0000256" key="3">
    <source>
        <dbReference type="ARBA" id="ARBA00022840"/>
    </source>
</evidence>
<dbReference type="GO" id="GO:0005739">
    <property type="term" value="C:mitochondrion"/>
    <property type="evidence" value="ECO:0007669"/>
    <property type="project" value="TreeGrafter"/>
</dbReference>
<comment type="caution">
    <text evidence="7">The sequence shown here is derived from an EMBL/GenBank/DDBJ whole genome shotgun (WGS) entry which is preliminary data.</text>
</comment>
<evidence type="ECO:0000313" key="7">
    <source>
        <dbReference type="EMBL" id="KAG8507323.1"/>
    </source>
</evidence>
<dbReference type="PANTHER" id="PTHR11659:SF0">
    <property type="entry name" value="GLUTAMYL-TRNA(GLN) AMIDOTRANSFERASE SUBUNIT B, MITOCHONDRIAL"/>
    <property type="match status" value="1"/>
</dbReference>
<keyword evidence="2" id="KW-0547">Nucleotide-binding</keyword>
<dbReference type="GO" id="GO:0070681">
    <property type="term" value="P:glutaminyl-tRNAGln biosynthesis via transamidation"/>
    <property type="evidence" value="ECO:0007669"/>
    <property type="project" value="TreeGrafter"/>
</dbReference>
<dbReference type="GO" id="GO:0050567">
    <property type="term" value="F:glutaminyl-tRNA synthase (glutamine-hydrolyzing) activity"/>
    <property type="evidence" value="ECO:0007669"/>
    <property type="project" value="TreeGrafter"/>
</dbReference>
<feature type="domain" description="Aspartyl/Glutamyl-tRNA(Gln) amidotransferase subunit B/E catalytic" evidence="6">
    <location>
        <begin position="174"/>
        <end position="222"/>
    </location>
</feature>
<dbReference type="EMBL" id="JAGFMF010012111">
    <property type="protein sequence ID" value="KAG8507323.1"/>
    <property type="molecule type" value="Genomic_DNA"/>
</dbReference>
<gene>
    <name evidence="7" type="ORF">J0S82_013812</name>
</gene>
<keyword evidence="3" id="KW-0067">ATP-binding</keyword>
<keyword evidence="1" id="KW-0436">Ligase</keyword>
<keyword evidence="8" id="KW-1185">Reference proteome</keyword>
<dbReference type="Proteomes" id="UP000700334">
    <property type="component" value="Unassembled WGS sequence"/>
</dbReference>
<evidence type="ECO:0000259" key="6">
    <source>
        <dbReference type="Pfam" id="PF02934"/>
    </source>
</evidence>
<evidence type="ECO:0000256" key="4">
    <source>
        <dbReference type="ARBA" id="ARBA00022917"/>
    </source>
</evidence>
<dbReference type="InterPro" id="IPR017959">
    <property type="entry name" value="Asn/Gln-tRNA_amidoTrfase_suB/E"/>
</dbReference>
<dbReference type="GO" id="GO:0005524">
    <property type="term" value="F:ATP binding"/>
    <property type="evidence" value="ECO:0007669"/>
    <property type="project" value="UniProtKB-KW"/>
</dbReference>
<dbReference type="AlphaFoldDB" id="A0A8J6DIG8"/>
<evidence type="ECO:0000256" key="5">
    <source>
        <dbReference type="SAM" id="MobiDB-lite"/>
    </source>
</evidence>
<evidence type="ECO:0000256" key="1">
    <source>
        <dbReference type="ARBA" id="ARBA00022598"/>
    </source>
</evidence>
<feature type="region of interest" description="Disordered" evidence="5">
    <location>
        <begin position="129"/>
        <end position="165"/>
    </location>
</feature>
<organism evidence="7 8">
    <name type="scientific">Galemys pyrenaicus</name>
    <name type="common">Iberian desman</name>
    <name type="synonym">Pyrenean desman</name>
    <dbReference type="NCBI Taxonomy" id="202257"/>
    <lineage>
        <taxon>Eukaryota</taxon>
        <taxon>Metazoa</taxon>
        <taxon>Chordata</taxon>
        <taxon>Craniata</taxon>
        <taxon>Vertebrata</taxon>
        <taxon>Euteleostomi</taxon>
        <taxon>Mammalia</taxon>
        <taxon>Eutheria</taxon>
        <taxon>Laurasiatheria</taxon>
        <taxon>Eulipotyphla</taxon>
        <taxon>Talpidae</taxon>
        <taxon>Galemys</taxon>
    </lineage>
</organism>
<dbReference type="SUPFAM" id="SSF55931">
    <property type="entry name" value="Glutamine synthetase/guanido kinase"/>
    <property type="match status" value="1"/>
</dbReference>
<evidence type="ECO:0000256" key="2">
    <source>
        <dbReference type="ARBA" id="ARBA00022741"/>
    </source>
</evidence>
<protein>
    <submittedName>
        <fullName evidence="7">Glutamyl-tRNA(Gln) amidotransferase subunit B, mitochondrial</fullName>
    </submittedName>
</protein>
<accession>A0A8J6DIG8</accession>
<dbReference type="GO" id="GO:0032543">
    <property type="term" value="P:mitochondrial translation"/>
    <property type="evidence" value="ECO:0007669"/>
    <property type="project" value="TreeGrafter"/>
</dbReference>
<sequence>MTDLKNAQRYLILPPNLKDGVQGHQQATRTPAALWGKATVLLRSEVEREGGPCHRQDFSLYYFVQPIHSGLKGSVDTEIPVQILAELRFPESPAADSVASRDQDFGEAMAAPMLRLCCLGRRWALAHTNSGSRQGRGSPTGATPNGKRERSSVAHQPLITAQKPRKGEQKWTAVVGLEIHAQISSNSKLFSGSQVYFSAPPNSLVSFFDASLPGTLPVSTSTQALYRHRFKAKSFDFFRLLSPLTYGGWSPPYQLLQLEAEDHLMGPAAFGSELSTGSQPS</sequence>
<dbReference type="InterPro" id="IPR006075">
    <property type="entry name" value="Asn/Gln-tRNA_Trfase_suB/E_cat"/>
</dbReference>
<reference evidence="7" key="1">
    <citation type="journal article" date="2021" name="Evol. Appl.">
        <title>The genome of the Pyrenean desman and the effects of bottlenecks and inbreeding on the genomic landscape of an endangered species.</title>
        <authorList>
            <person name="Escoda L."/>
            <person name="Castresana J."/>
        </authorList>
    </citation>
    <scope>NUCLEOTIDE SEQUENCE</scope>
    <source>
        <strain evidence="7">IBE-C5619</strain>
    </source>
</reference>
<keyword evidence="4" id="KW-0648">Protein biosynthesis</keyword>
<name>A0A8J6DIG8_GALPY</name>
<evidence type="ECO:0000313" key="8">
    <source>
        <dbReference type="Proteomes" id="UP000700334"/>
    </source>
</evidence>
<dbReference type="GO" id="GO:0030956">
    <property type="term" value="C:glutamyl-tRNA(Gln) amidotransferase complex"/>
    <property type="evidence" value="ECO:0007669"/>
    <property type="project" value="TreeGrafter"/>
</dbReference>
<dbReference type="PANTHER" id="PTHR11659">
    <property type="entry name" value="GLUTAMYL-TRNA GLN AMIDOTRANSFERASE SUBUNIT B MITOCHONDRIAL AND PROKARYOTIC PET112-RELATED"/>
    <property type="match status" value="1"/>
</dbReference>
<feature type="compositionally biased region" description="Polar residues" evidence="5">
    <location>
        <begin position="129"/>
        <end position="143"/>
    </location>
</feature>
<proteinExistence type="predicted"/>
<dbReference type="Pfam" id="PF02934">
    <property type="entry name" value="GatB_N"/>
    <property type="match status" value="1"/>
</dbReference>
<dbReference type="InterPro" id="IPR014746">
    <property type="entry name" value="Gln_synth/guanido_kin_cat_dom"/>
</dbReference>
<dbReference type="OrthoDB" id="1722066at2759"/>